<proteinExistence type="predicted"/>
<reference evidence="1" key="1">
    <citation type="submission" date="2022-03" db="EMBL/GenBank/DDBJ databases">
        <authorList>
            <person name="Sayadi A."/>
        </authorList>
    </citation>
    <scope>NUCLEOTIDE SEQUENCE</scope>
</reference>
<name>A0A9P0JSZ3_ACAOB</name>
<dbReference type="Proteomes" id="UP001152888">
    <property type="component" value="Unassembled WGS sequence"/>
</dbReference>
<keyword evidence="2" id="KW-1185">Reference proteome</keyword>
<sequence>MFPYSHSTKLKWKLEVFALIGLRLSAGNLCDKSGQTILQSWALFDTRGTPSMW</sequence>
<organism evidence="1 2">
    <name type="scientific">Acanthoscelides obtectus</name>
    <name type="common">Bean weevil</name>
    <name type="synonym">Bruchus obtectus</name>
    <dbReference type="NCBI Taxonomy" id="200917"/>
    <lineage>
        <taxon>Eukaryota</taxon>
        <taxon>Metazoa</taxon>
        <taxon>Ecdysozoa</taxon>
        <taxon>Arthropoda</taxon>
        <taxon>Hexapoda</taxon>
        <taxon>Insecta</taxon>
        <taxon>Pterygota</taxon>
        <taxon>Neoptera</taxon>
        <taxon>Endopterygota</taxon>
        <taxon>Coleoptera</taxon>
        <taxon>Polyphaga</taxon>
        <taxon>Cucujiformia</taxon>
        <taxon>Chrysomeloidea</taxon>
        <taxon>Chrysomelidae</taxon>
        <taxon>Bruchinae</taxon>
        <taxon>Bruchini</taxon>
        <taxon>Acanthoscelides</taxon>
    </lineage>
</organism>
<evidence type="ECO:0000313" key="2">
    <source>
        <dbReference type="Proteomes" id="UP001152888"/>
    </source>
</evidence>
<comment type="caution">
    <text evidence="1">The sequence shown here is derived from an EMBL/GenBank/DDBJ whole genome shotgun (WGS) entry which is preliminary data.</text>
</comment>
<evidence type="ECO:0000313" key="1">
    <source>
        <dbReference type="EMBL" id="CAH1959830.1"/>
    </source>
</evidence>
<accession>A0A9P0JSZ3</accession>
<dbReference type="AlphaFoldDB" id="A0A9P0JSZ3"/>
<dbReference type="OrthoDB" id="10278709at2759"/>
<dbReference type="EMBL" id="CAKOFQ010006684">
    <property type="protein sequence ID" value="CAH1959830.1"/>
    <property type="molecule type" value="Genomic_DNA"/>
</dbReference>
<gene>
    <name evidence="1" type="ORF">ACAOBT_LOCUS3397</name>
</gene>
<protein>
    <submittedName>
        <fullName evidence="1">Uncharacterized protein</fullName>
    </submittedName>
</protein>